<evidence type="ECO:0000313" key="4">
    <source>
        <dbReference type="EMBL" id="SMP73148.1"/>
    </source>
</evidence>
<dbReference type="InterPro" id="IPR052016">
    <property type="entry name" value="Bact_Sigma-Reg"/>
</dbReference>
<dbReference type="SMART" id="SM00091">
    <property type="entry name" value="PAS"/>
    <property type="match status" value="1"/>
</dbReference>
<dbReference type="Pfam" id="PF07228">
    <property type="entry name" value="SpoIIE"/>
    <property type="match status" value="1"/>
</dbReference>
<dbReference type="InterPro" id="IPR036457">
    <property type="entry name" value="PPM-type-like_dom_sf"/>
</dbReference>
<name>A0ABY1QJA1_9BACT</name>
<organism evidence="4 5">
    <name type="scientific">Neorhodopirellula lusitana</name>
    <dbReference type="NCBI Taxonomy" id="445327"/>
    <lineage>
        <taxon>Bacteria</taxon>
        <taxon>Pseudomonadati</taxon>
        <taxon>Planctomycetota</taxon>
        <taxon>Planctomycetia</taxon>
        <taxon>Pirellulales</taxon>
        <taxon>Pirellulaceae</taxon>
        <taxon>Neorhodopirellula</taxon>
    </lineage>
</organism>
<dbReference type="InterPro" id="IPR001932">
    <property type="entry name" value="PPM-type_phosphatase-like_dom"/>
</dbReference>
<dbReference type="InterPro" id="IPR035965">
    <property type="entry name" value="PAS-like_dom_sf"/>
</dbReference>
<evidence type="ECO:0000256" key="1">
    <source>
        <dbReference type="ARBA" id="ARBA00022801"/>
    </source>
</evidence>
<dbReference type="InterPro" id="IPR000014">
    <property type="entry name" value="PAS"/>
</dbReference>
<dbReference type="SUPFAM" id="SSF55785">
    <property type="entry name" value="PYP-like sensor domain (PAS domain)"/>
    <property type="match status" value="1"/>
</dbReference>
<feature type="domain" description="PAC" evidence="3">
    <location>
        <begin position="101"/>
        <end position="155"/>
    </location>
</feature>
<evidence type="ECO:0000259" key="2">
    <source>
        <dbReference type="PROSITE" id="PS50112"/>
    </source>
</evidence>
<dbReference type="Pfam" id="PF13426">
    <property type="entry name" value="PAS_9"/>
    <property type="match status" value="1"/>
</dbReference>
<dbReference type="Gene3D" id="3.60.40.10">
    <property type="entry name" value="PPM-type phosphatase domain"/>
    <property type="match status" value="1"/>
</dbReference>
<dbReference type="SUPFAM" id="SSF81606">
    <property type="entry name" value="PP2C-like"/>
    <property type="match status" value="1"/>
</dbReference>
<dbReference type="Gene3D" id="3.30.450.20">
    <property type="entry name" value="PAS domain"/>
    <property type="match status" value="1"/>
</dbReference>
<dbReference type="SMART" id="SM00331">
    <property type="entry name" value="PP2C_SIG"/>
    <property type="match status" value="1"/>
</dbReference>
<dbReference type="SMART" id="SM00086">
    <property type="entry name" value="PAC"/>
    <property type="match status" value="1"/>
</dbReference>
<evidence type="ECO:0000313" key="5">
    <source>
        <dbReference type="Proteomes" id="UP001158067"/>
    </source>
</evidence>
<dbReference type="PANTHER" id="PTHR43156">
    <property type="entry name" value="STAGE II SPORULATION PROTEIN E-RELATED"/>
    <property type="match status" value="1"/>
</dbReference>
<dbReference type="Proteomes" id="UP001158067">
    <property type="component" value="Unassembled WGS sequence"/>
</dbReference>
<keyword evidence="5" id="KW-1185">Reference proteome</keyword>
<accession>A0ABY1QJA1</accession>
<keyword evidence="1" id="KW-0378">Hydrolase</keyword>
<feature type="domain" description="PAS" evidence="2">
    <location>
        <begin position="27"/>
        <end position="100"/>
    </location>
</feature>
<reference evidence="4 5" key="1">
    <citation type="submission" date="2017-05" db="EMBL/GenBank/DDBJ databases">
        <authorList>
            <person name="Varghese N."/>
            <person name="Submissions S."/>
        </authorList>
    </citation>
    <scope>NUCLEOTIDE SEQUENCE [LARGE SCALE GENOMIC DNA]</scope>
    <source>
        <strain evidence="4 5">DSM 25457</strain>
    </source>
</reference>
<proteinExistence type="predicted"/>
<dbReference type="NCBIfam" id="TIGR00229">
    <property type="entry name" value="sensory_box"/>
    <property type="match status" value="1"/>
</dbReference>
<dbReference type="PROSITE" id="PS50113">
    <property type="entry name" value="PAC"/>
    <property type="match status" value="1"/>
</dbReference>
<dbReference type="CDD" id="cd00130">
    <property type="entry name" value="PAS"/>
    <property type="match status" value="1"/>
</dbReference>
<gene>
    <name evidence="4" type="ORF">SAMN06265222_11634</name>
</gene>
<sequence length="424" mass="47028">MNAPEEPSRDASEQRSMLLDDQSIAFQLELKDRALGSSAEGITISDPSQPDNPIIYANEGFERLTGYSRADVMGKNCRFLQGRDTESSTVDTLREAIRNDRPVVVDLLNYRKDGSKFWNRLSVTPISDASGKTTHFIGVQSDITARKDAEEASRKANERLRIVSQRMKLDLEAAARVQQSLLPSELPQLDGLKIAWAFRPCDELAGDFLNVIPLDERHVALYVVDVSGHGVAASLLSVTIGRLLTSRVSTSSLLVRQHKNEATPRVTAPKDVAKELNRRFPMEEQNGLSFTMLYGVIDLKTLEFRFVSAGHDPVVQLPKDSAPQMVECDGMTIGWAQDIDFEEEVIQLEPGDRIYLYSDGIPEAMNGQNDQFTRESMLDVITANRSNSLQDSVSTLLASVENWCGKRGPIDDVSILAIEATEPN</sequence>
<dbReference type="InterPro" id="IPR000700">
    <property type="entry name" value="PAS-assoc_C"/>
</dbReference>
<evidence type="ECO:0000259" key="3">
    <source>
        <dbReference type="PROSITE" id="PS50113"/>
    </source>
</evidence>
<dbReference type="PROSITE" id="PS50112">
    <property type="entry name" value="PAS"/>
    <property type="match status" value="1"/>
</dbReference>
<dbReference type="InterPro" id="IPR001610">
    <property type="entry name" value="PAC"/>
</dbReference>
<dbReference type="EMBL" id="FXUG01000016">
    <property type="protein sequence ID" value="SMP73148.1"/>
    <property type="molecule type" value="Genomic_DNA"/>
</dbReference>
<protein>
    <submittedName>
        <fullName evidence="4">PAS domain S-box-containing protein</fullName>
    </submittedName>
</protein>
<comment type="caution">
    <text evidence="4">The sequence shown here is derived from an EMBL/GenBank/DDBJ whole genome shotgun (WGS) entry which is preliminary data.</text>
</comment>
<dbReference type="PANTHER" id="PTHR43156:SF2">
    <property type="entry name" value="STAGE II SPORULATION PROTEIN E"/>
    <property type="match status" value="1"/>
</dbReference>